<reference evidence="1" key="1">
    <citation type="submission" date="2020-11" db="EMBL/GenBank/DDBJ databases">
        <authorList>
            <consortium name="DOE Joint Genome Institute"/>
            <person name="Ahrendt S."/>
            <person name="Riley R."/>
            <person name="Andreopoulos W."/>
            <person name="Labutti K."/>
            <person name="Pangilinan J."/>
            <person name="Ruiz-Duenas F.J."/>
            <person name="Barrasa J.M."/>
            <person name="Sanchez-Garcia M."/>
            <person name="Camarero S."/>
            <person name="Miyauchi S."/>
            <person name="Serrano A."/>
            <person name="Linde D."/>
            <person name="Babiker R."/>
            <person name="Drula E."/>
            <person name="Ayuso-Fernandez I."/>
            <person name="Pacheco R."/>
            <person name="Padilla G."/>
            <person name="Ferreira P."/>
            <person name="Barriuso J."/>
            <person name="Kellner H."/>
            <person name="Castanera R."/>
            <person name="Alfaro M."/>
            <person name="Ramirez L."/>
            <person name="Pisabarro A.G."/>
            <person name="Kuo A."/>
            <person name="Tritt A."/>
            <person name="Lipzen A."/>
            <person name="He G."/>
            <person name="Yan M."/>
            <person name="Ng V."/>
            <person name="Cullen D."/>
            <person name="Martin F."/>
            <person name="Rosso M.-N."/>
            <person name="Henrissat B."/>
            <person name="Hibbett D."/>
            <person name="Martinez A.T."/>
            <person name="Grigoriev I.V."/>
        </authorList>
    </citation>
    <scope>NUCLEOTIDE SEQUENCE</scope>
    <source>
        <strain evidence="1">AH 40177</strain>
    </source>
</reference>
<sequence length="169" mass="18311">MSAIGPSTNATCLSGFSWANDAAGNSPCFVAAAVVGACLNADYNVPPLIPGNHYANAQPVNGCSCACTACQGFNESILTWAGYNTNCTGSLISNTTYYPSDVVTLDNTSYLSMRLQILSHGRMLFSTLIRRRISLNKITPMFTVHPLHRPHRLNIKVMLALLEVVWQEV</sequence>
<keyword evidence="2" id="KW-1185">Reference proteome</keyword>
<name>A0A9P5Q3I9_9AGAR</name>
<dbReference type="EMBL" id="JADNRY010000017">
    <property type="protein sequence ID" value="KAF9073490.1"/>
    <property type="molecule type" value="Genomic_DNA"/>
</dbReference>
<dbReference type="OrthoDB" id="2796893at2759"/>
<dbReference type="AlphaFoldDB" id="A0A9P5Q3I9"/>
<organism evidence="1 2">
    <name type="scientific">Rhodocollybia butyracea</name>
    <dbReference type="NCBI Taxonomy" id="206335"/>
    <lineage>
        <taxon>Eukaryota</taxon>
        <taxon>Fungi</taxon>
        <taxon>Dikarya</taxon>
        <taxon>Basidiomycota</taxon>
        <taxon>Agaricomycotina</taxon>
        <taxon>Agaricomycetes</taxon>
        <taxon>Agaricomycetidae</taxon>
        <taxon>Agaricales</taxon>
        <taxon>Marasmiineae</taxon>
        <taxon>Omphalotaceae</taxon>
        <taxon>Rhodocollybia</taxon>
    </lineage>
</organism>
<dbReference type="Proteomes" id="UP000772434">
    <property type="component" value="Unassembled WGS sequence"/>
</dbReference>
<protein>
    <submittedName>
        <fullName evidence="1">Uncharacterized protein</fullName>
    </submittedName>
</protein>
<evidence type="ECO:0000313" key="2">
    <source>
        <dbReference type="Proteomes" id="UP000772434"/>
    </source>
</evidence>
<proteinExistence type="predicted"/>
<accession>A0A9P5Q3I9</accession>
<evidence type="ECO:0000313" key="1">
    <source>
        <dbReference type="EMBL" id="KAF9073490.1"/>
    </source>
</evidence>
<gene>
    <name evidence="1" type="ORF">BDP27DRAFT_280610</name>
</gene>
<comment type="caution">
    <text evidence="1">The sequence shown here is derived from an EMBL/GenBank/DDBJ whole genome shotgun (WGS) entry which is preliminary data.</text>
</comment>